<dbReference type="EMBL" id="JAJVDC020000004">
    <property type="protein sequence ID" value="KAL1637086.1"/>
    <property type="molecule type" value="Genomic_DNA"/>
</dbReference>
<dbReference type="InterPro" id="IPR052374">
    <property type="entry name" value="SERAC1"/>
</dbReference>
<keyword evidence="4" id="KW-0256">Endoplasmic reticulum</keyword>
<accession>A0ABR3TBZ1</accession>
<protein>
    <submittedName>
        <fullName evidence="8">Uncharacterized protein</fullName>
    </submittedName>
</protein>
<name>A0ABR3TBZ1_9PEZI</name>
<evidence type="ECO:0000256" key="7">
    <source>
        <dbReference type="SAM" id="MobiDB-lite"/>
    </source>
</evidence>
<reference evidence="8 9" key="1">
    <citation type="submission" date="2024-02" db="EMBL/GenBank/DDBJ databases">
        <title>De novo assembly and annotation of 12 fungi associated with fruit tree decline syndrome in Ontario, Canada.</title>
        <authorList>
            <person name="Sulman M."/>
            <person name="Ellouze W."/>
            <person name="Ilyukhin E."/>
        </authorList>
    </citation>
    <scope>NUCLEOTIDE SEQUENCE [LARGE SCALE GENOMIC DNA]</scope>
    <source>
        <strain evidence="8 9">M1-105</strain>
    </source>
</reference>
<dbReference type="PANTHER" id="PTHR48182">
    <property type="entry name" value="PROTEIN SERAC1"/>
    <property type="match status" value="1"/>
</dbReference>
<comment type="subcellular location">
    <subcellularLocation>
        <location evidence="2">Endoplasmic reticulum</location>
    </subcellularLocation>
    <subcellularLocation>
        <location evidence="3">Membrane</location>
    </subcellularLocation>
    <subcellularLocation>
        <location evidence="1">Mitochondrion</location>
    </subcellularLocation>
</comment>
<evidence type="ECO:0000313" key="8">
    <source>
        <dbReference type="EMBL" id="KAL1637086.1"/>
    </source>
</evidence>
<evidence type="ECO:0000256" key="5">
    <source>
        <dbReference type="ARBA" id="ARBA00023128"/>
    </source>
</evidence>
<feature type="compositionally biased region" description="Basic and acidic residues" evidence="7">
    <location>
        <begin position="26"/>
        <end position="41"/>
    </location>
</feature>
<evidence type="ECO:0000313" key="9">
    <source>
        <dbReference type="Proteomes" id="UP001521116"/>
    </source>
</evidence>
<dbReference type="PANTHER" id="PTHR48182:SF2">
    <property type="entry name" value="PROTEIN SERAC1"/>
    <property type="match status" value="1"/>
</dbReference>
<evidence type="ECO:0000256" key="1">
    <source>
        <dbReference type="ARBA" id="ARBA00004173"/>
    </source>
</evidence>
<feature type="region of interest" description="Disordered" evidence="7">
    <location>
        <begin position="24"/>
        <end position="55"/>
    </location>
</feature>
<dbReference type="Proteomes" id="UP001521116">
    <property type="component" value="Unassembled WGS sequence"/>
</dbReference>
<comment type="caution">
    <text evidence="8">The sequence shown here is derived from an EMBL/GenBank/DDBJ whole genome shotgun (WGS) entry which is preliminary data.</text>
</comment>
<evidence type="ECO:0000256" key="2">
    <source>
        <dbReference type="ARBA" id="ARBA00004240"/>
    </source>
</evidence>
<evidence type="ECO:0000256" key="4">
    <source>
        <dbReference type="ARBA" id="ARBA00022824"/>
    </source>
</evidence>
<keyword evidence="9" id="KW-1185">Reference proteome</keyword>
<keyword evidence="6" id="KW-0472">Membrane</keyword>
<gene>
    <name evidence="8" type="ORF">SLS56_000742</name>
</gene>
<keyword evidence="5" id="KW-0496">Mitochondrion</keyword>
<evidence type="ECO:0000256" key="3">
    <source>
        <dbReference type="ARBA" id="ARBA00004370"/>
    </source>
</evidence>
<organism evidence="8 9">
    <name type="scientific">Neofusicoccum ribis</name>
    <dbReference type="NCBI Taxonomy" id="45134"/>
    <lineage>
        <taxon>Eukaryota</taxon>
        <taxon>Fungi</taxon>
        <taxon>Dikarya</taxon>
        <taxon>Ascomycota</taxon>
        <taxon>Pezizomycotina</taxon>
        <taxon>Dothideomycetes</taxon>
        <taxon>Dothideomycetes incertae sedis</taxon>
        <taxon>Botryosphaeriales</taxon>
        <taxon>Botryosphaeriaceae</taxon>
        <taxon>Neofusicoccum</taxon>
    </lineage>
</organism>
<proteinExistence type="predicted"/>
<sequence>MLTEVYENGDEARKGRLSILKRIKEKGKGKSKDVESPERSVSEPPRPCGEDQQPIHWPSQFLTEDLPHAHIWTYGYNADVIGGLFKANNKNSISQHGRDLANKLERDIENDAVHESEICQHRTKLIIFLGTPHRGSDSAEWGKIAANLVQLGFQDSNKKILRSLEVNSEILEIIHRDFVTIVHEKKIKIHSFQESRPITGIKGLEGKVVSDFSSRLDLPKELETVETIDADHIRMTKYETREDAGYYAVSGVIRKFCRENNSGGTPVAAM</sequence>
<evidence type="ECO:0000256" key="6">
    <source>
        <dbReference type="ARBA" id="ARBA00023136"/>
    </source>
</evidence>